<evidence type="ECO:0008006" key="4">
    <source>
        <dbReference type="Google" id="ProtNLM"/>
    </source>
</evidence>
<dbReference type="Proteomes" id="UP000448575">
    <property type="component" value="Unassembled WGS sequence"/>
</dbReference>
<proteinExistence type="predicted"/>
<keyword evidence="1" id="KW-0732">Signal</keyword>
<evidence type="ECO:0000313" key="2">
    <source>
        <dbReference type="EMBL" id="MYN02649.1"/>
    </source>
</evidence>
<protein>
    <recommendedName>
        <fullName evidence="4">DUF885 family protein</fullName>
    </recommendedName>
</protein>
<sequence length="427" mass="47997">MKKLVLGGLAMLVAGSAMAASVQDVAERYRKLALAIGQHDSSYVDAYYGPPELEQQAAMHKQSLAAIRAGVQVAQRDIAQHKGGNADEALRIEFLSKQLKAMHARVEMMEGRKFSFDEETALLYDAVSPHHDRAYYMALVAKVDQLLPGEGTLPERLKAFRAQFVIPKDKLKPVFDASIAACRERTAAFMDLPQKESFVLEFVSNKPWSGYNWYKGNAHSLIQINTEFPIYIDRALDLGCHEGYPGHHVYNAMLEQALVKQRNWVEFSVYPLYSPMSLIAEGSANYGIEMAFTEAERLAFEQKVLYPMAGLDPALAPKYMELIKLLGKLSYADNDAAQAYLEGKWTREQTIEWLVNVALSPPEKSAQRLSFYEANRGYVINYNLGKDMVKAWVEKQVTTTDPVAARKQRWEAFKALLSSPRLASALR</sequence>
<name>A0A6N9HH23_9BURK</name>
<feature type="chain" id="PRO_5026895262" description="DUF885 family protein" evidence="1">
    <location>
        <begin position="20"/>
        <end position="427"/>
    </location>
</feature>
<reference evidence="2 3" key="1">
    <citation type="submission" date="2019-12" db="EMBL/GenBank/DDBJ databases">
        <title>Novel species isolated from a subtropical stream in China.</title>
        <authorList>
            <person name="Lu H."/>
        </authorList>
    </citation>
    <scope>NUCLEOTIDE SEQUENCE [LARGE SCALE GENOMIC DNA]</scope>
    <source>
        <strain evidence="2 3">DS3</strain>
    </source>
</reference>
<dbReference type="RefSeq" id="WP_161025656.1">
    <property type="nucleotide sequence ID" value="NZ_WWCJ01000007.1"/>
</dbReference>
<evidence type="ECO:0000313" key="3">
    <source>
        <dbReference type="Proteomes" id="UP000448575"/>
    </source>
</evidence>
<dbReference type="EMBL" id="WWCJ01000007">
    <property type="protein sequence ID" value="MYN02649.1"/>
    <property type="molecule type" value="Genomic_DNA"/>
</dbReference>
<gene>
    <name evidence="2" type="ORF">GTP41_11120</name>
</gene>
<feature type="signal peptide" evidence="1">
    <location>
        <begin position="1"/>
        <end position="19"/>
    </location>
</feature>
<evidence type="ECO:0000256" key="1">
    <source>
        <dbReference type="SAM" id="SignalP"/>
    </source>
</evidence>
<dbReference type="AlphaFoldDB" id="A0A6N9HH23"/>
<organism evidence="2 3">
    <name type="scientific">Pseudoduganella guangdongensis</name>
    <dbReference type="NCBI Taxonomy" id="2692179"/>
    <lineage>
        <taxon>Bacteria</taxon>
        <taxon>Pseudomonadati</taxon>
        <taxon>Pseudomonadota</taxon>
        <taxon>Betaproteobacteria</taxon>
        <taxon>Burkholderiales</taxon>
        <taxon>Oxalobacteraceae</taxon>
        <taxon>Telluria group</taxon>
        <taxon>Pseudoduganella</taxon>
    </lineage>
</organism>
<comment type="caution">
    <text evidence="2">The sequence shown here is derived from an EMBL/GenBank/DDBJ whole genome shotgun (WGS) entry which is preliminary data.</text>
</comment>
<keyword evidence="3" id="KW-1185">Reference proteome</keyword>
<accession>A0A6N9HH23</accession>